<dbReference type="Proteomes" id="UP000605099">
    <property type="component" value="Unassembled WGS sequence"/>
</dbReference>
<comment type="caution">
    <text evidence="2">The sequence shown here is derived from an EMBL/GenBank/DDBJ whole genome shotgun (WGS) entry which is preliminary data.</text>
</comment>
<dbReference type="InterPro" id="IPR037401">
    <property type="entry name" value="SnoaL-like"/>
</dbReference>
<evidence type="ECO:0000313" key="2">
    <source>
        <dbReference type="EMBL" id="GGN58803.1"/>
    </source>
</evidence>
<dbReference type="InterPro" id="IPR032710">
    <property type="entry name" value="NTF2-like_dom_sf"/>
</dbReference>
<name>A0ABQ2JZ25_9SPHN</name>
<dbReference type="Pfam" id="PF12680">
    <property type="entry name" value="SnoaL_2"/>
    <property type="match status" value="1"/>
</dbReference>
<dbReference type="RefSeq" id="WP_308422617.1">
    <property type="nucleotide sequence ID" value="NZ_BMLK01000023.1"/>
</dbReference>
<feature type="domain" description="SnoaL-like" evidence="1">
    <location>
        <begin position="12"/>
        <end position="114"/>
    </location>
</feature>
<protein>
    <recommendedName>
        <fullName evidence="1">SnoaL-like domain-containing protein</fullName>
    </recommendedName>
</protein>
<proteinExistence type="predicted"/>
<dbReference type="Gene3D" id="3.10.450.50">
    <property type="match status" value="1"/>
</dbReference>
<evidence type="ECO:0000259" key="1">
    <source>
        <dbReference type="Pfam" id="PF12680"/>
    </source>
</evidence>
<organism evidence="2 3">
    <name type="scientific">Novosphingobium indicum</name>
    <dbReference type="NCBI Taxonomy" id="462949"/>
    <lineage>
        <taxon>Bacteria</taxon>
        <taxon>Pseudomonadati</taxon>
        <taxon>Pseudomonadota</taxon>
        <taxon>Alphaproteobacteria</taxon>
        <taxon>Sphingomonadales</taxon>
        <taxon>Sphingomonadaceae</taxon>
        <taxon>Novosphingobium</taxon>
    </lineage>
</organism>
<reference evidence="3" key="1">
    <citation type="journal article" date="2019" name="Int. J. Syst. Evol. Microbiol.">
        <title>The Global Catalogue of Microorganisms (GCM) 10K type strain sequencing project: providing services to taxonomists for standard genome sequencing and annotation.</title>
        <authorList>
            <consortium name="The Broad Institute Genomics Platform"/>
            <consortium name="The Broad Institute Genome Sequencing Center for Infectious Disease"/>
            <person name="Wu L."/>
            <person name="Ma J."/>
        </authorList>
    </citation>
    <scope>NUCLEOTIDE SEQUENCE [LARGE SCALE GENOMIC DNA]</scope>
    <source>
        <strain evidence="3">CGMCC 1.6784</strain>
    </source>
</reference>
<dbReference type="EMBL" id="BMLK01000023">
    <property type="protein sequence ID" value="GGN58803.1"/>
    <property type="molecule type" value="Genomic_DNA"/>
</dbReference>
<evidence type="ECO:0000313" key="3">
    <source>
        <dbReference type="Proteomes" id="UP000605099"/>
    </source>
</evidence>
<gene>
    <name evidence="2" type="ORF">GCM10011349_38690</name>
</gene>
<keyword evidence="3" id="KW-1185">Reference proteome</keyword>
<sequence>MTMTPEEITAFVDRLYATTGVGNWEAAAEMLTDDFVAHEADGLPMAGKFRGKNGLKDLYGKVMGMVDVVALERSALPVSEDCAIAVLTMRFADPELQPVELCEMFRFRDGKCCEIKPYYFDPAPFLAACEAKKAAA</sequence>
<dbReference type="SUPFAM" id="SSF54427">
    <property type="entry name" value="NTF2-like"/>
    <property type="match status" value="1"/>
</dbReference>
<accession>A0ABQ2JZ25</accession>